<accession>A0ABP9FK38</accession>
<organism evidence="1 2">
    <name type="scientific">Tessaracoccus lubricantis</name>
    <dbReference type="NCBI Taxonomy" id="545543"/>
    <lineage>
        <taxon>Bacteria</taxon>
        <taxon>Bacillati</taxon>
        <taxon>Actinomycetota</taxon>
        <taxon>Actinomycetes</taxon>
        <taxon>Propionibacteriales</taxon>
        <taxon>Propionibacteriaceae</taxon>
        <taxon>Tessaracoccus</taxon>
    </lineage>
</organism>
<evidence type="ECO:0000313" key="2">
    <source>
        <dbReference type="Proteomes" id="UP001501521"/>
    </source>
</evidence>
<gene>
    <name evidence="1" type="ORF">GCM10025789_26600</name>
</gene>
<evidence type="ECO:0000313" key="1">
    <source>
        <dbReference type="EMBL" id="GAA4905877.1"/>
    </source>
</evidence>
<keyword evidence="2" id="KW-1185">Reference proteome</keyword>
<protein>
    <submittedName>
        <fullName evidence="1">Uncharacterized protein</fullName>
    </submittedName>
</protein>
<sequence length="62" mass="6417">MPDADTVDPLEVNATLVPVSSADAMVGATVATMPLKATAKADVRAASRLDFLRTCIFAPLSL</sequence>
<name>A0ABP9FK38_9ACTN</name>
<proteinExistence type="predicted"/>
<dbReference type="Proteomes" id="UP001501521">
    <property type="component" value="Unassembled WGS sequence"/>
</dbReference>
<comment type="caution">
    <text evidence="1">The sequence shown here is derived from an EMBL/GenBank/DDBJ whole genome shotgun (WGS) entry which is preliminary data.</text>
</comment>
<dbReference type="EMBL" id="BAABLV010000038">
    <property type="protein sequence ID" value="GAA4905877.1"/>
    <property type="molecule type" value="Genomic_DNA"/>
</dbReference>
<reference evidence="2" key="1">
    <citation type="journal article" date="2019" name="Int. J. Syst. Evol. Microbiol.">
        <title>The Global Catalogue of Microorganisms (GCM) 10K type strain sequencing project: providing services to taxonomists for standard genome sequencing and annotation.</title>
        <authorList>
            <consortium name="The Broad Institute Genomics Platform"/>
            <consortium name="The Broad Institute Genome Sequencing Center for Infectious Disease"/>
            <person name="Wu L."/>
            <person name="Ma J."/>
        </authorList>
    </citation>
    <scope>NUCLEOTIDE SEQUENCE [LARGE SCALE GENOMIC DNA]</scope>
    <source>
        <strain evidence="2">JCM 19125</strain>
    </source>
</reference>